<dbReference type="OrthoDB" id="3686643at2"/>
<protein>
    <submittedName>
        <fullName evidence="1">Uncharacterized protein</fullName>
    </submittedName>
</protein>
<reference evidence="1 2" key="1">
    <citation type="submission" date="2019-01" db="EMBL/GenBank/DDBJ databases">
        <title>Genome sequences of Streptomyces and Rhizobium isolates collected from root and soil.</title>
        <authorList>
            <person name="Chhettri S."/>
            <person name="Sevigny J.L."/>
            <person name="Sen A."/>
            <person name="Ennis N."/>
            <person name="Tisa L."/>
        </authorList>
    </citation>
    <scope>NUCLEOTIDE SEQUENCE [LARGE SCALE GENOMIC DNA]</scope>
    <source>
        <strain evidence="1 2">San01</strain>
    </source>
</reference>
<gene>
    <name evidence="1" type="ORF">EOT10_21245</name>
</gene>
<dbReference type="Proteomes" id="UP000283128">
    <property type="component" value="Unassembled WGS sequence"/>
</dbReference>
<dbReference type="EMBL" id="RZYA01000010">
    <property type="protein sequence ID" value="RVU22707.1"/>
    <property type="molecule type" value="Genomic_DNA"/>
</dbReference>
<name>A0A437PKD0_9ACTN</name>
<keyword evidence="2" id="KW-1185">Reference proteome</keyword>
<sequence>MRNDGATISQIADESIPRLEQGGPVRVLKKTEIGTPDLPGLTDSPGIVQNVVLSTTLRGEPIELCQSQVFLGMEDVRNPAQRAVIEIVLTATRDQLGEVIEDYKKFLRTVQQADDSAAGAN</sequence>
<evidence type="ECO:0000313" key="2">
    <source>
        <dbReference type="Proteomes" id="UP000283128"/>
    </source>
</evidence>
<accession>A0A437PKD0</accession>
<organism evidence="1 2">
    <name type="scientific">Streptomyces antnestii</name>
    <dbReference type="NCBI Taxonomy" id="2494256"/>
    <lineage>
        <taxon>Bacteria</taxon>
        <taxon>Bacillati</taxon>
        <taxon>Actinomycetota</taxon>
        <taxon>Actinomycetes</taxon>
        <taxon>Kitasatosporales</taxon>
        <taxon>Streptomycetaceae</taxon>
        <taxon>Streptomyces</taxon>
    </lineage>
</organism>
<dbReference type="AlphaFoldDB" id="A0A437PKD0"/>
<comment type="caution">
    <text evidence="1">The sequence shown here is derived from an EMBL/GenBank/DDBJ whole genome shotgun (WGS) entry which is preliminary data.</text>
</comment>
<proteinExistence type="predicted"/>
<evidence type="ECO:0000313" key="1">
    <source>
        <dbReference type="EMBL" id="RVU22707.1"/>
    </source>
</evidence>